<accession>A0A6P1M1B5</accession>
<evidence type="ECO:0000256" key="1">
    <source>
        <dbReference type="ARBA" id="ARBA00022475"/>
    </source>
</evidence>
<dbReference type="Proteomes" id="UP000464954">
    <property type="component" value="Chromosome"/>
</dbReference>
<keyword evidence="1" id="KW-1003">Cell membrane</keyword>
<proteinExistence type="predicted"/>
<gene>
    <name evidence="7" type="ORF">GT409_03805</name>
</gene>
<keyword evidence="2" id="KW-0812">Transmembrane</keyword>
<dbReference type="KEGG" id="taer:GT409_03805"/>
<sequence length="653" mass="72375">MIFKAPLLLLLLLILPILGKLLARAHRKRNEAAAKLRGKKPVSNVWKKGAARQLGVFALLILALAQPAWNPRPGPLQAQGRDLVIALDISRSMLADDVFPTRLDAAKIPLYESLDQLQGQKLGLITFAGAAAVRVPLTLDHEFIRYMLERAQPSDAEVGSTSLQAAIEKAIDVALNESAKGKQDIILFTDGEDHISNIEKTTEELRECGARVLIIGLGDPVAGAKVPEIGKPGEWMQHKGSDVVTKLDEEKLIQLSAESPNVTYYAARTRPFDLITLYRQMIADSPGILSEDASELVYTEGYPFLIALAILLWLLPLNKRLFATLLLAGCSPDFQTLETGYEQNFETGRELWASAQEPIKTDPRAALFTLKQARAALLKAALTRPGDRPAAEQIAGVSAQIRAVEEAVKEQEEAEKDLQQKLKEAIEQLQQLTQRENTLSQKSQQLLRSRPPVPPEEKAAAVEPVRTEQDDVKKQTGTVTDTISEAQQLIQKMLATAFAEGDKPSPTEFDEPIRLLNEAMASQQTALENLQPEQSNWPQANTAFRSATRQMQEALRLLSDQNQGQNSDESSGMSDDMDMDWDFDEDMEWSESDMPSDMSMPMQSQNFKTALESRSLPTPNYTAEEILMEEAANMEQRAEQQSSRAGAKVEKNW</sequence>
<evidence type="ECO:0000256" key="2">
    <source>
        <dbReference type="ARBA" id="ARBA00022692"/>
    </source>
</evidence>
<dbReference type="RefSeq" id="WP_160627095.1">
    <property type="nucleotide sequence ID" value="NZ_CP047593.1"/>
</dbReference>
<evidence type="ECO:0000313" key="8">
    <source>
        <dbReference type="Proteomes" id="UP000464954"/>
    </source>
</evidence>
<keyword evidence="4" id="KW-0472">Membrane</keyword>
<keyword evidence="8" id="KW-1185">Reference proteome</keyword>
<evidence type="ECO:0000256" key="5">
    <source>
        <dbReference type="SAM" id="MobiDB-lite"/>
    </source>
</evidence>
<dbReference type="InterPro" id="IPR002035">
    <property type="entry name" value="VWF_A"/>
</dbReference>
<dbReference type="AlphaFoldDB" id="A0A6P1M1B5"/>
<dbReference type="PANTHER" id="PTHR22550">
    <property type="entry name" value="SPORE GERMINATION PROTEIN"/>
    <property type="match status" value="1"/>
</dbReference>
<evidence type="ECO:0000313" key="7">
    <source>
        <dbReference type="EMBL" id="QHI68609.1"/>
    </source>
</evidence>
<feature type="compositionally biased region" description="Polar residues" evidence="5">
    <location>
        <begin position="437"/>
        <end position="447"/>
    </location>
</feature>
<organism evidence="7 8">
    <name type="scientific">Tichowtungia aerotolerans</name>
    <dbReference type="NCBI Taxonomy" id="2697043"/>
    <lineage>
        <taxon>Bacteria</taxon>
        <taxon>Pseudomonadati</taxon>
        <taxon>Kiritimatiellota</taxon>
        <taxon>Tichowtungiia</taxon>
        <taxon>Tichowtungiales</taxon>
        <taxon>Tichowtungiaceae</taxon>
        <taxon>Tichowtungia</taxon>
    </lineage>
</organism>
<dbReference type="Gene3D" id="3.40.50.410">
    <property type="entry name" value="von Willebrand factor, type A domain"/>
    <property type="match status" value="1"/>
</dbReference>
<feature type="domain" description="VWFA" evidence="6">
    <location>
        <begin position="82"/>
        <end position="259"/>
    </location>
</feature>
<dbReference type="SUPFAM" id="SSF53300">
    <property type="entry name" value="vWA-like"/>
    <property type="match status" value="1"/>
</dbReference>
<protein>
    <submittedName>
        <fullName evidence="7">VWA domain-containing protein</fullName>
    </submittedName>
</protein>
<evidence type="ECO:0000256" key="3">
    <source>
        <dbReference type="ARBA" id="ARBA00022989"/>
    </source>
</evidence>
<feature type="region of interest" description="Disordered" evidence="5">
    <location>
        <begin position="557"/>
        <end position="580"/>
    </location>
</feature>
<keyword evidence="3" id="KW-1133">Transmembrane helix</keyword>
<feature type="region of interest" description="Disordered" evidence="5">
    <location>
        <begin position="631"/>
        <end position="653"/>
    </location>
</feature>
<dbReference type="PROSITE" id="PS50234">
    <property type="entry name" value="VWFA"/>
    <property type="match status" value="1"/>
</dbReference>
<dbReference type="EMBL" id="CP047593">
    <property type="protein sequence ID" value="QHI68609.1"/>
    <property type="molecule type" value="Genomic_DNA"/>
</dbReference>
<name>A0A6P1M1B5_9BACT</name>
<dbReference type="PANTHER" id="PTHR22550:SF5">
    <property type="entry name" value="LEUCINE ZIPPER PROTEIN 4"/>
    <property type="match status" value="1"/>
</dbReference>
<feature type="region of interest" description="Disordered" evidence="5">
    <location>
        <begin position="437"/>
        <end position="460"/>
    </location>
</feature>
<dbReference type="SMART" id="SM00327">
    <property type="entry name" value="VWA"/>
    <property type="match status" value="1"/>
</dbReference>
<dbReference type="InterPro" id="IPR036465">
    <property type="entry name" value="vWFA_dom_sf"/>
</dbReference>
<evidence type="ECO:0000259" key="6">
    <source>
        <dbReference type="PROSITE" id="PS50234"/>
    </source>
</evidence>
<evidence type="ECO:0000256" key="4">
    <source>
        <dbReference type="ARBA" id="ARBA00023136"/>
    </source>
</evidence>
<dbReference type="InterPro" id="IPR050768">
    <property type="entry name" value="UPF0353/GerABKA_families"/>
</dbReference>
<reference evidence="7 8" key="1">
    <citation type="submission" date="2020-01" db="EMBL/GenBank/DDBJ databases">
        <title>Ponticoccus aerotolerans gen. nov., sp. nov., an anaerobic bacterium and proposal of Ponticoccusceae fam. nov., Ponticoccusles ord. nov. and Ponticoccuse classis nov. in the phylum Kiritimatiellaeota.</title>
        <authorList>
            <person name="Zhou L.Y."/>
            <person name="Du Z.J."/>
        </authorList>
    </citation>
    <scope>NUCLEOTIDE SEQUENCE [LARGE SCALE GENOMIC DNA]</scope>
    <source>
        <strain evidence="7 8">S-5007</strain>
    </source>
</reference>
<dbReference type="Pfam" id="PF13519">
    <property type="entry name" value="VWA_2"/>
    <property type="match status" value="1"/>
</dbReference>